<sequence>MTKKKTPKKPKILLKDMSDFNRLVADGFDTLELLRPKLPKYSDNAISNALNKGKLQGQKLPPTKELKATSAKSKPIFSSSDLDSDVEFREEERNGNLIISPEVEFLMRLGIITVFETSVNIVVVISKKNPGFTIKFEVWTDRIRFILERKRIDVDPTPLKEHNELVRGHYANLYEQTLVFEIGSKIGLDSTRKKVNGDDFHVVFEVEFFKVVSDYIM</sequence>
<organism evidence="2 3">
    <name type="scientific">Boothiomyces macroporosus</name>
    <dbReference type="NCBI Taxonomy" id="261099"/>
    <lineage>
        <taxon>Eukaryota</taxon>
        <taxon>Fungi</taxon>
        <taxon>Fungi incertae sedis</taxon>
        <taxon>Chytridiomycota</taxon>
        <taxon>Chytridiomycota incertae sedis</taxon>
        <taxon>Chytridiomycetes</taxon>
        <taxon>Rhizophydiales</taxon>
        <taxon>Terramycetaceae</taxon>
        <taxon>Boothiomyces</taxon>
    </lineage>
</organism>
<dbReference type="EMBL" id="JADGKB010000283">
    <property type="protein sequence ID" value="KAJ3250271.1"/>
    <property type="molecule type" value="Genomic_DNA"/>
</dbReference>
<comment type="caution">
    <text evidence="2">The sequence shown here is derived from an EMBL/GenBank/DDBJ whole genome shotgun (WGS) entry which is preliminary data.</text>
</comment>
<evidence type="ECO:0000313" key="3">
    <source>
        <dbReference type="Proteomes" id="UP001210925"/>
    </source>
</evidence>
<keyword evidence="3" id="KW-1185">Reference proteome</keyword>
<evidence type="ECO:0000256" key="1">
    <source>
        <dbReference type="SAM" id="MobiDB-lite"/>
    </source>
</evidence>
<protein>
    <submittedName>
        <fullName evidence="2">Uncharacterized protein</fullName>
    </submittedName>
</protein>
<proteinExistence type="predicted"/>
<accession>A0AAD5UCF1</accession>
<reference evidence="2" key="1">
    <citation type="submission" date="2020-05" db="EMBL/GenBank/DDBJ databases">
        <title>Phylogenomic resolution of chytrid fungi.</title>
        <authorList>
            <person name="Stajich J.E."/>
            <person name="Amses K."/>
            <person name="Simmons R."/>
            <person name="Seto K."/>
            <person name="Myers J."/>
            <person name="Bonds A."/>
            <person name="Quandt C.A."/>
            <person name="Barry K."/>
            <person name="Liu P."/>
            <person name="Grigoriev I."/>
            <person name="Longcore J.E."/>
            <person name="James T.Y."/>
        </authorList>
    </citation>
    <scope>NUCLEOTIDE SEQUENCE</scope>
    <source>
        <strain evidence="2">PLAUS21</strain>
    </source>
</reference>
<evidence type="ECO:0000313" key="2">
    <source>
        <dbReference type="EMBL" id="KAJ3250271.1"/>
    </source>
</evidence>
<feature type="compositionally biased region" description="Polar residues" evidence="1">
    <location>
        <begin position="70"/>
        <end position="80"/>
    </location>
</feature>
<dbReference type="Proteomes" id="UP001210925">
    <property type="component" value="Unassembled WGS sequence"/>
</dbReference>
<gene>
    <name evidence="2" type="ORF">HK103_003700</name>
</gene>
<name>A0AAD5UCF1_9FUNG</name>
<feature type="region of interest" description="Disordered" evidence="1">
    <location>
        <begin position="52"/>
        <end position="80"/>
    </location>
</feature>
<dbReference type="AlphaFoldDB" id="A0AAD5UCF1"/>